<dbReference type="EMBL" id="CAJVPM010001877">
    <property type="protein sequence ID" value="CAG8475642.1"/>
    <property type="molecule type" value="Genomic_DNA"/>
</dbReference>
<gene>
    <name evidence="1" type="ORF">SCALOS_LOCUS2211</name>
</gene>
<evidence type="ECO:0000313" key="1">
    <source>
        <dbReference type="EMBL" id="CAG8475642.1"/>
    </source>
</evidence>
<name>A0ACA9KIN3_9GLOM</name>
<organism evidence="1 2">
    <name type="scientific">Scutellospora calospora</name>
    <dbReference type="NCBI Taxonomy" id="85575"/>
    <lineage>
        <taxon>Eukaryota</taxon>
        <taxon>Fungi</taxon>
        <taxon>Fungi incertae sedis</taxon>
        <taxon>Mucoromycota</taxon>
        <taxon>Glomeromycotina</taxon>
        <taxon>Glomeromycetes</taxon>
        <taxon>Diversisporales</taxon>
        <taxon>Gigasporaceae</taxon>
        <taxon>Scutellospora</taxon>
    </lineage>
</organism>
<keyword evidence="2" id="KW-1185">Reference proteome</keyword>
<sequence>MDNLMDNLIDDPMNNPIDNDYINDSNVYNVSVSNNSASISFVLIFNKTTSKTMSKTISKNVSKTTSKNVSESTSKDISKTTSKNLQAITLDNAYSRKSLIDINEDLFHNYCFAHILNLIVKDGLKKILGITEKFISIANNYLLC</sequence>
<comment type="caution">
    <text evidence="1">The sequence shown here is derived from an EMBL/GenBank/DDBJ whole genome shotgun (WGS) entry which is preliminary data.</text>
</comment>
<accession>A0ACA9KIN3</accession>
<evidence type="ECO:0000313" key="2">
    <source>
        <dbReference type="Proteomes" id="UP000789860"/>
    </source>
</evidence>
<dbReference type="Proteomes" id="UP000789860">
    <property type="component" value="Unassembled WGS sequence"/>
</dbReference>
<protein>
    <submittedName>
        <fullName evidence="1">11012_t:CDS:1</fullName>
    </submittedName>
</protein>
<proteinExistence type="predicted"/>
<reference evidence="1" key="1">
    <citation type="submission" date="2021-06" db="EMBL/GenBank/DDBJ databases">
        <authorList>
            <person name="Kallberg Y."/>
            <person name="Tangrot J."/>
            <person name="Rosling A."/>
        </authorList>
    </citation>
    <scope>NUCLEOTIDE SEQUENCE</scope>
    <source>
        <strain evidence="1">AU212A</strain>
    </source>
</reference>